<proteinExistence type="predicted"/>
<name>A0A516TK49_9BACT</name>
<dbReference type="EMBL" id="CP037899">
    <property type="protein sequence ID" value="QDQ41544.1"/>
    <property type="molecule type" value="Genomic_DNA"/>
</dbReference>
<gene>
    <name evidence="1" type="ORF">kam1_290</name>
</gene>
<sequence length="73" mass="7857">MKGVRILSLHGIAGVPSSQRGCWERLLATGSSAGTYTLEPEGKTKLSLGSTSFIKLLAMKNSTAHSKCLYRFI</sequence>
<accession>A0A516TK49</accession>
<dbReference type="AlphaFoldDB" id="A0A516TK49"/>
<reference evidence="2" key="1">
    <citation type="submission" date="2019-03" db="EMBL/GenBank/DDBJ databases">
        <title>Complete genome of Methylacidiphilum kamchatkense Kam1.</title>
        <authorList>
            <person name="Kruse T."/>
            <person name="Murarilal Ratnadevi C."/>
            <person name="Erikstad H.-A."/>
            <person name="Birkeland N.-K."/>
        </authorList>
    </citation>
    <scope>NUCLEOTIDE SEQUENCE [LARGE SCALE GENOMIC DNA]</scope>
    <source>
        <strain evidence="2">kam1</strain>
    </source>
</reference>
<evidence type="ECO:0000313" key="1">
    <source>
        <dbReference type="EMBL" id="QDQ41544.1"/>
    </source>
</evidence>
<organism evidence="1 2">
    <name type="scientific">Methylacidiphilum kamchatkense Kam1</name>
    <dbReference type="NCBI Taxonomy" id="1202785"/>
    <lineage>
        <taxon>Bacteria</taxon>
        <taxon>Pseudomonadati</taxon>
        <taxon>Verrucomicrobiota</taxon>
        <taxon>Methylacidiphilae</taxon>
        <taxon>Methylacidiphilales</taxon>
        <taxon>Methylacidiphilaceae</taxon>
        <taxon>Methylacidiphilum (ex Ratnadevi et al. 2023)</taxon>
    </lineage>
</organism>
<dbReference type="KEGG" id="mkc:kam1_290"/>
<protein>
    <submittedName>
        <fullName evidence="1">Uncharacterized protein</fullName>
    </submittedName>
</protein>
<evidence type="ECO:0000313" key="2">
    <source>
        <dbReference type="Proteomes" id="UP000315925"/>
    </source>
</evidence>
<dbReference type="RefSeq" id="WP_143958197.1">
    <property type="nucleotide sequence ID" value="NZ_CP037899.1"/>
</dbReference>
<dbReference type="Proteomes" id="UP000315925">
    <property type="component" value="Chromosome"/>
</dbReference>